<organism evidence="3 4">
    <name type="scientific">Vibrio pectenicida</name>
    <dbReference type="NCBI Taxonomy" id="62763"/>
    <lineage>
        <taxon>Bacteria</taxon>
        <taxon>Pseudomonadati</taxon>
        <taxon>Pseudomonadota</taxon>
        <taxon>Gammaproteobacteria</taxon>
        <taxon>Vibrionales</taxon>
        <taxon>Vibrionaceae</taxon>
        <taxon>Vibrio</taxon>
    </lineage>
</organism>
<evidence type="ECO:0000256" key="1">
    <source>
        <dbReference type="SAM" id="SignalP"/>
    </source>
</evidence>
<sequence>MKKLLTTLSIASILFSGVSLASNKYNLETELSSLSFATIKKQFVVEPATIDTLSGALDTDGTFNIAIDLQSIQTGIPIRNTRLNDVFFESAKFPDVNVSGKVNWGELDEGSHKFVIPAQVTLFGNTKSIDFPVVVLKTDNIIMVSSSAPIIISASDFGIPSENLTKLAALVGGISISDKVPLTLNLTFKK</sequence>
<evidence type="ECO:0000259" key="2">
    <source>
        <dbReference type="SMART" id="SM00867"/>
    </source>
</evidence>
<feature type="domain" description="Lipid/polyisoprenoid-binding YceI-like" evidence="2">
    <location>
        <begin position="24"/>
        <end position="189"/>
    </location>
</feature>
<reference evidence="3 4" key="1">
    <citation type="submission" date="2018-12" db="EMBL/GenBank/DDBJ databases">
        <title>Genomic taxonomy of the Vibrionaceae family.</title>
        <authorList>
            <person name="Gomez-Gil B."/>
            <person name="Enciso-Ibarra K."/>
        </authorList>
    </citation>
    <scope>NUCLEOTIDE SEQUENCE [LARGE SCALE GENOMIC DNA]</scope>
    <source>
        <strain evidence="3 4">CAIM 594</strain>
    </source>
</reference>
<gene>
    <name evidence="3" type="ORF">EJA03_18250</name>
</gene>
<dbReference type="PANTHER" id="PTHR34406">
    <property type="entry name" value="PROTEIN YCEI"/>
    <property type="match status" value="1"/>
</dbReference>
<comment type="caution">
    <text evidence="3">The sequence shown here is derived from an EMBL/GenBank/DDBJ whole genome shotgun (WGS) entry which is preliminary data.</text>
</comment>
<dbReference type="Gene3D" id="2.40.128.110">
    <property type="entry name" value="Lipid/polyisoprenoid-binding, YceI-like"/>
    <property type="match status" value="1"/>
</dbReference>
<dbReference type="OrthoDB" id="9793816at2"/>
<dbReference type="EMBL" id="RSFA01000127">
    <property type="protein sequence ID" value="RSD29519.1"/>
    <property type="molecule type" value="Genomic_DNA"/>
</dbReference>
<dbReference type="AlphaFoldDB" id="A0A3R9DXJ0"/>
<accession>A0A3R9DXJ0</accession>
<protein>
    <submittedName>
        <fullName evidence="3">YceI family protein</fullName>
    </submittedName>
</protein>
<proteinExistence type="predicted"/>
<dbReference type="Proteomes" id="UP000269041">
    <property type="component" value="Unassembled WGS sequence"/>
</dbReference>
<evidence type="ECO:0000313" key="3">
    <source>
        <dbReference type="EMBL" id="RSD29519.1"/>
    </source>
</evidence>
<feature type="chain" id="PRO_5018787102" evidence="1">
    <location>
        <begin position="22"/>
        <end position="190"/>
    </location>
</feature>
<dbReference type="PIRSF" id="PIRSF029811">
    <property type="entry name" value="UCP029811"/>
    <property type="match status" value="1"/>
</dbReference>
<keyword evidence="4" id="KW-1185">Reference proteome</keyword>
<dbReference type="PANTHER" id="PTHR34406:SF1">
    <property type="entry name" value="PROTEIN YCEI"/>
    <property type="match status" value="1"/>
</dbReference>
<dbReference type="Pfam" id="PF04264">
    <property type="entry name" value="YceI"/>
    <property type="match status" value="1"/>
</dbReference>
<dbReference type="RefSeq" id="WP_125323170.1">
    <property type="nucleotide sequence ID" value="NZ_AP024890.1"/>
</dbReference>
<dbReference type="SUPFAM" id="SSF101874">
    <property type="entry name" value="YceI-like"/>
    <property type="match status" value="1"/>
</dbReference>
<name>A0A3R9DXJ0_9VIBR</name>
<feature type="signal peptide" evidence="1">
    <location>
        <begin position="1"/>
        <end position="21"/>
    </location>
</feature>
<dbReference type="InterPro" id="IPR007372">
    <property type="entry name" value="Lipid/polyisoprenoid-bd_YceI"/>
</dbReference>
<evidence type="ECO:0000313" key="4">
    <source>
        <dbReference type="Proteomes" id="UP000269041"/>
    </source>
</evidence>
<dbReference type="InterPro" id="IPR036761">
    <property type="entry name" value="TTHA0802/YceI-like_sf"/>
</dbReference>
<dbReference type="InterPro" id="IPR027016">
    <property type="entry name" value="UCP029811"/>
</dbReference>
<dbReference type="SMART" id="SM00867">
    <property type="entry name" value="YceI"/>
    <property type="match status" value="1"/>
</dbReference>
<keyword evidence="1" id="KW-0732">Signal</keyword>